<dbReference type="InterPro" id="IPR029149">
    <property type="entry name" value="Creatin/AminoP/Spt16_N"/>
</dbReference>
<proteinExistence type="predicted"/>
<dbReference type="PROSITE" id="PS00491">
    <property type="entry name" value="PROLINE_PEPTIDASE"/>
    <property type="match status" value="1"/>
</dbReference>
<name>A0A0F9FFC1_9ZZZZ</name>
<dbReference type="InterPro" id="IPR000587">
    <property type="entry name" value="Creatinase_N"/>
</dbReference>
<dbReference type="Gene3D" id="3.40.350.10">
    <property type="entry name" value="Creatinase/prolidase N-terminal domain"/>
    <property type="match status" value="1"/>
</dbReference>
<evidence type="ECO:0000256" key="2">
    <source>
        <dbReference type="ARBA" id="ARBA00022801"/>
    </source>
</evidence>
<dbReference type="AlphaFoldDB" id="A0A0F9FFC1"/>
<dbReference type="Pfam" id="PF01321">
    <property type="entry name" value="Creatinase_N"/>
    <property type="match status" value="1"/>
</dbReference>
<feature type="domain" description="Creatinase N-terminal" evidence="4">
    <location>
        <begin position="24"/>
        <end position="141"/>
    </location>
</feature>
<dbReference type="InterPro" id="IPR036005">
    <property type="entry name" value="Creatinase/aminopeptidase-like"/>
</dbReference>
<evidence type="ECO:0000313" key="5">
    <source>
        <dbReference type="EMBL" id="KKL55955.1"/>
    </source>
</evidence>
<keyword evidence="1" id="KW-0479">Metal-binding</keyword>
<dbReference type="Pfam" id="PF00557">
    <property type="entry name" value="Peptidase_M24"/>
    <property type="match status" value="1"/>
</dbReference>
<dbReference type="EMBL" id="LAZR01030655">
    <property type="protein sequence ID" value="KKL55955.1"/>
    <property type="molecule type" value="Genomic_DNA"/>
</dbReference>
<sequence>MEHTNQRIASIFENIPSDDLPEAVFIFNKNSVDKNFFYVTGLLNGVFENCGVLCCRDGLIYLFTTLLEEEAARSLDGNAEIIVYKDKKERAKGLQKVLSKFRKIGICFNSISYTFYLYLEQTFPDIEWVDVGKAFKISRMIKSTDEIEKIRKAADIASAVADDIPGFFKEGMTELDLAAEIDYRVKKTGAQKVAFSTIAAFGKNTSMPHYCGADVPLRDGNVVLVDFGAEYMGYVSDISRTYFTGKPEKKAFDIFDTVLAAQSRAFELIKAGISADYVEREARNEIDRKELFRGKFIHGLGHSIGLDVHDDGYPDADFKKEFKENMVLTVEPGIYLPGLYGIRIEDDIVVKKDGCEIITTAQKEPITYEIQ</sequence>
<reference evidence="5" key="1">
    <citation type="journal article" date="2015" name="Nature">
        <title>Complex archaea that bridge the gap between prokaryotes and eukaryotes.</title>
        <authorList>
            <person name="Spang A."/>
            <person name="Saw J.H."/>
            <person name="Jorgensen S.L."/>
            <person name="Zaremba-Niedzwiedzka K."/>
            <person name="Martijn J."/>
            <person name="Lind A.E."/>
            <person name="van Eijk R."/>
            <person name="Schleper C."/>
            <person name="Guy L."/>
            <person name="Ettema T.J."/>
        </authorList>
    </citation>
    <scope>NUCLEOTIDE SEQUENCE</scope>
</reference>
<dbReference type="PANTHER" id="PTHR46112">
    <property type="entry name" value="AMINOPEPTIDASE"/>
    <property type="match status" value="1"/>
</dbReference>
<dbReference type="InterPro" id="IPR001131">
    <property type="entry name" value="Peptidase_M24B_aminopep-P_CS"/>
</dbReference>
<dbReference type="InterPro" id="IPR000994">
    <property type="entry name" value="Pept_M24"/>
</dbReference>
<comment type="caution">
    <text evidence="5">The sequence shown here is derived from an EMBL/GenBank/DDBJ whole genome shotgun (WGS) entry which is preliminary data.</text>
</comment>
<organism evidence="5">
    <name type="scientific">marine sediment metagenome</name>
    <dbReference type="NCBI Taxonomy" id="412755"/>
    <lineage>
        <taxon>unclassified sequences</taxon>
        <taxon>metagenomes</taxon>
        <taxon>ecological metagenomes</taxon>
    </lineage>
</organism>
<gene>
    <name evidence="5" type="ORF">LCGC14_2250250</name>
</gene>
<dbReference type="InterPro" id="IPR050659">
    <property type="entry name" value="Peptidase_M24B"/>
</dbReference>
<feature type="domain" description="Peptidase M24" evidence="3">
    <location>
        <begin position="148"/>
        <end position="351"/>
    </location>
</feature>
<evidence type="ECO:0000256" key="1">
    <source>
        <dbReference type="ARBA" id="ARBA00022723"/>
    </source>
</evidence>
<dbReference type="GO" id="GO:0016787">
    <property type="term" value="F:hydrolase activity"/>
    <property type="evidence" value="ECO:0007669"/>
    <property type="project" value="UniProtKB-KW"/>
</dbReference>
<dbReference type="PANTHER" id="PTHR46112:SF2">
    <property type="entry name" value="XAA-PRO AMINOPEPTIDASE P-RELATED"/>
    <property type="match status" value="1"/>
</dbReference>
<protein>
    <recommendedName>
        <fullName evidence="6">Peptidase M24 domain-containing protein</fullName>
    </recommendedName>
</protein>
<keyword evidence="2" id="KW-0378">Hydrolase</keyword>
<evidence type="ECO:0000259" key="4">
    <source>
        <dbReference type="Pfam" id="PF01321"/>
    </source>
</evidence>
<dbReference type="Gene3D" id="3.90.230.10">
    <property type="entry name" value="Creatinase/methionine aminopeptidase superfamily"/>
    <property type="match status" value="1"/>
</dbReference>
<dbReference type="GO" id="GO:0046872">
    <property type="term" value="F:metal ion binding"/>
    <property type="evidence" value="ECO:0007669"/>
    <property type="project" value="UniProtKB-KW"/>
</dbReference>
<dbReference type="SUPFAM" id="SSF53092">
    <property type="entry name" value="Creatinase/prolidase N-terminal domain"/>
    <property type="match status" value="1"/>
</dbReference>
<evidence type="ECO:0000259" key="3">
    <source>
        <dbReference type="Pfam" id="PF00557"/>
    </source>
</evidence>
<evidence type="ECO:0008006" key="6">
    <source>
        <dbReference type="Google" id="ProtNLM"/>
    </source>
</evidence>
<accession>A0A0F9FFC1</accession>
<dbReference type="SUPFAM" id="SSF55920">
    <property type="entry name" value="Creatinase/aminopeptidase"/>
    <property type="match status" value="1"/>
</dbReference>